<comment type="catalytic activity">
    <reaction evidence="14">
        <text>pyridoxine + ATP = pyridoxine 5'-phosphate + ADP + H(+)</text>
        <dbReference type="Rhea" id="RHEA:25108"/>
        <dbReference type="ChEBI" id="CHEBI:15378"/>
        <dbReference type="ChEBI" id="CHEBI:16709"/>
        <dbReference type="ChEBI" id="CHEBI:30616"/>
        <dbReference type="ChEBI" id="CHEBI:58589"/>
        <dbReference type="ChEBI" id="CHEBI:456216"/>
        <dbReference type="EC" id="2.7.1.35"/>
    </reaction>
    <physiologicalReaction direction="left-to-right" evidence="14">
        <dbReference type="Rhea" id="RHEA:25109"/>
    </physiologicalReaction>
</comment>
<dbReference type="NCBIfam" id="TIGR00687">
    <property type="entry name" value="pyridox_kin"/>
    <property type="match status" value="1"/>
</dbReference>
<evidence type="ECO:0000256" key="1">
    <source>
        <dbReference type="ARBA" id="ARBA00004750"/>
    </source>
</evidence>
<evidence type="ECO:0000256" key="2">
    <source>
        <dbReference type="ARBA" id="ARBA00004835"/>
    </source>
</evidence>
<evidence type="ECO:0000256" key="6">
    <source>
        <dbReference type="ARBA" id="ARBA00018134"/>
    </source>
</evidence>
<dbReference type="GO" id="GO:0005829">
    <property type="term" value="C:cytosol"/>
    <property type="evidence" value="ECO:0007669"/>
    <property type="project" value="TreeGrafter"/>
</dbReference>
<dbReference type="Pfam" id="PF08543">
    <property type="entry name" value="Phos_pyr_kin"/>
    <property type="match status" value="1"/>
</dbReference>
<comment type="catalytic activity">
    <reaction evidence="13">
        <text>pyridoxal + ATP = pyridoxal 5'-phosphate + ADP + H(+)</text>
        <dbReference type="Rhea" id="RHEA:10224"/>
        <dbReference type="ChEBI" id="CHEBI:15378"/>
        <dbReference type="ChEBI" id="CHEBI:17310"/>
        <dbReference type="ChEBI" id="CHEBI:30616"/>
        <dbReference type="ChEBI" id="CHEBI:456216"/>
        <dbReference type="ChEBI" id="CHEBI:597326"/>
        <dbReference type="EC" id="2.7.1.35"/>
    </reaction>
    <physiologicalReaction direction="left-to-right" evidence="13">
        <dbReference type="Rhea" id="RHEA:10225"/>
    </physiologicalReaction>
</comment>
<keyword evidence="9" id="KW-0418">Kinase</keyword>
<evidence type="ECO:0000313" key="16">
    <source>
        <dbReference type="EMBL" id="KAF7636462.1"/>
    </source>
</evidence>
<evidence type="ECO:0000313" key="17">
    <source>
        <dbReference type="Proteomes" id="UP000605970"/>
    </source>
</evidence>
<sequence>MSFSPSGQSSLIQRLKDVNYILKKERPHCRVLSIQSHVVSGYVGNKCAVFPLQLLGFQVDSINSVQLSNHTQYEKGARGQKLNSTDLEDIFQGLCDNELERKYSHILTGYCGEPTFLKKLGLIVNHCREVRNDLLYVCDPVLGDNKHYYVPREMCTIYKNEILPLADIITPNAFELGELSGGIPVETESDCLEAIRKLHIDLPNLRSVICTSLPIKLEKELLACYASERIYSDKSTQLSLRFYRFEMTKIDTIFTGTGDLFSALFLAWWEETERHLCDTLRATIASMQAVLRRTAEVSKHSGKGERSVSERELQLIDSRMDLLQPKLDNIIFKEIIY</sequence>
<evidence type="ECO:0000256" key="8">
    <source>
        <dbReference type="ARBA" id="ARBA00022741"/>
    </source>
</evidence>
<dbReference type="InterPro" id="IPR004625">
    <property type="entry name" value="PyrdxlKinase"/>
</dbReference>
<comment type="pathway">
    <text evidence="3">Cofactor metabolism; pyridoxal 5'-phosphate salvage; pyridoxal 5'-phosphate from pyridoxal: step 1/1.</text>
</comment>
<dbReference type="Proteomes" id="UP000605970">
    <property type="component" value="Unassembled WGS sequence"/>
</dbReference>
<evidence type="ECO:0000256" key="4">
    <source>
        <dbReference type="ARBA" id="ARBA00008805"/>
    </source>
</evidence>
<evidence type="ECO:0000256" key="11">
    <source>
        <dbReference type="ARBA" id="ARBA00032808"/>
    </source>
</evidence>
<name>A0A8S9ZTJ9_9BILA</name>
<dbReference type="Gene3D" id="3.40.1190.20">
    <property type="match status" value="1"/>
</dbReference>
<evidence type="ECO:0000256" key="5">
    <source>
        <dbReference type="ARBA" id="ARBA00012104"/>
    </source>
</evidence>
<feature type="domain" description="Pyridoxamine kinase/Phosphomethylpyrimidine kinase" evidence="15">
    <location>
        <begin position="134"/>
        <end position="299"/>
    </location>
</feature>
<protein>
    <recommendedName>
        <fullName evidence="6">Pyridoxal kinase</fullName>
        <ecNumber evidence="5">2.7.1.35</ecNumber>
    </recommendedName>
    <alternativeName>
        <fullName evidence="11">Pyridoxine kinase</fullName>
    </alternativeName>
</protein>
<dbReference type="PANTHER" id="PTHR10534">
    <property type="entry name" value="PYRIDOXAL KINASE"/>
    <property type="match status" value="1"/>
</dbReference>
<keyword evidence="8" id="KW-0547">Nucleotide-binding</keyword>
<dbReference type="InterPro" id="IPR029056">
    <property type="entry name" value="Ribokinase-like"/>
</dbReference>
<organism evidence="16 17">
    <name type="scientific">Meloidogyne graminicola</name>
    <dbReference type="NCBI Taxonomy" id="189291"/>
    <lineage>
        <taxon>Eukaryota</taxon>
        <taxon>Metazoa</taxon>
        <taxon>Ecdysozoa</taxon>
        <taxon>Nematoda</taxon>
        <taxon>Chromadorea</taxon>
        <taxon>Rhabditida</taxon>
        <taxon>Tylenchina</taxon>
        <taxon>Tylenchomorpha</taxon>
        <taxon>Tylenchoidea</taxon>
        <taxon>Meloidogynidae</taxon>
        <taxon>Meloidogyninae</taxon>
        <taxon>Meloidogyne</taxon>
    </lineage>
</organism>
<comment type="pathway">
    <text evidence="2">Cofactor metabolism; pyridoxal 5'-phosphate salvage; pyridoxine 5'-phosphate from pyridoxine: step 1/1.</text>
</comment>
<dbReference type="OrthoDB" id="2104723at2759"/>
<dbReference type="AlphaFoldDB" id="A0A8S9ZTJ9"/>
<proteinExistence type="inferred from homology"/>
<accession>A0A8S9ZTJ9</accession>
<evidence type="ECO:0000256" key="12">
    <source>
        <dbReference type="ARBA" id="ARBA00047310"/>
    </source>
</evidence>
<comment type="catalytic activity">
    <reaction evidence="12">
        <text>pyridoxamine + ATP = pyridoxamine 5'-phosphate + ADP + H(+)</text>
        <dbReference type="Rhea" id="RHEA:25104"/>
        <dbReference type="ChEBI" id="CHEBI:15378"/>
        <dbReference type="ChEBI" id="CHEBI:30616"/>
        <dbReference type="ChEBI" id="CHEBI:57761"/>
        <dbReference type="ChEBI" id="CHEBI:58451"/>
        <dbReference type="ChEBI" id="CHEBI:456216"/>
        <dbReference type="EC" id="2.7.1.35"/>
    </reaction>
    <physiologicalReaction direction="left-to-right" evidence="12">
        <dbReference type="Rhea" id="RHEA:25105"/>
    </physiologicalReaction>
</comment>
<evidence type="ECO:0000256" key="3">
    <source>
        <dbReference type="ARBA" id="ARBA00005210"/>
    </source>
</evidence>
<comment type="caution">
    <text evidence="16">The sequence shown here is derived from an EMBL/GenBank/DDBJ whole genome shotgun (WGS) entry which is preliminary data.</text>
</comment>
<keyword evidence="17" id="KW-1185">Reference proteome</keyword>
<dbReference type="EMBL" id="JABEBT010000029">
    <property type="protein sequence ID" value="KAF7636462.1"/>
    <property type="molecule type" value="Genomic_DNA"/>
</dbReference>
<evidence type="ECO:0000256" key="13">
    <source>
        <dbReference type="ARBA" id="ARBA00047377"/>
    </source>
</evidence>
<evidence type="ECO:0000256" key="9">
    <source>
        <dbReference type="ARBA" id="ARBA00022777"/>
    </source>
</evidence>
<evidence type="ECO:0000256" key="7">
    <source>
        <dbReference type="ARBA" id="ARBA00022679"/>
    </source>
</evidence>
<keyword evidence="7" id="KW-0808">Transferase</keyword>
<dbReference type="GO" id="GO:0005524">
    <property type="term" value="F:ATP binding"/>
    <property type="evidence" value="ECO:0007669"/>
    <property type="project" value="UniProtKB-KW"/>
</dbReference>
<gene>
    <name evidence="16" type="ORF">Mgra_00004049</name>
</gene>
<comment type="pathway">
    <text evidence="1">Cofactor metabolism; pyridoxal 5'-phosphate salvage; pyridoxamine 5'-phosphate from pyridoxamine: step 1/1.</text>
</comment>
<evidence type="ECO:0000256" key="10">
    <source>
        <dbReference type="ARBA" id="ARBA00022840"/>
    </source>
</evidence>
<dbReference type="PANTHER" id="PTHR10534:SF2">
    <property type="entry name" value="PYRIDOXAL KINASE"/>
    <property type="match status" value="1"/>
</dbReference>
<comment type="similarity">
    <text evidence="4">Belongs to the pyridoxine kinase family.</text>
</comment>
<evidence type="ECO:0000259" key="15">
    <source>
        <dbReference type="Pfam" id="PF08543"/>
    </source>
</evidence>
<dbReference type="SUPFAM" id="SSF53613">
    <property type="entry name" value="Ribokinase-like"/>
    <property type="match status" value="1"/>
</dbReference>
<dbReference type="CDD" id="cd01173">
    <property type="entry name" value="pyridoxal_pyridoxamine_kinase"/>
    <property type="match status" value="1"/>
</dbReference>
<dbReference type="InterPro" id="IPR013749">
    <property type="entry name" value="PM/HMP-P_kinase-1"/>
</dbReference>
<dbReference type="GO" id="GO:0008478">
    <property type="term" value="F:pyridoxal kinase activity"/>
    <property type="evidence" value="ECO:0007669"/>
    <property type="project" value="UniProtKB-EC"/>
</dbReference>
<reference evidence="16" key="1">
    <citation type="journal article" date="2020" name="Ecol. Evol.">
        <title>Genome structure and content of the rice root-knot nematode (Meloidogyne graminicola).</title>
        <authorList>
            <person name="Phan N.T."/>
            <person name="Danchin E.G.J."/>
            <person name="Klopp C."/>
            <person name="Perfus-Barbeoch L."/>
            <person name="Kozlowski D.K."/>
            <person name="Koutsovoulos G.D."/>
            <person name="Lopez-Roques C."/>
            <person name="Bouchez O."/>
            <person name="Zahm M."/>
            <person name="Besnard G."/>
            <person name="Bellafiore S."/>
        </authorList>
    </citation>
    <scope>NUCLEOTIDE SEQUENCE</scope>
    <source>
        <strain evidence="16">VN-18</strain>
    </source>
</reference>
<keyword evidence="10" id="KW-0067">ATP-binding</keyword>
<evidence type="ECO:0000256" key="14">
    <source>
        <dbReference type="ARBA" id="ARBA00048524"/>
    </source>
</evidence>
<dbReference type="EC" id="2.7.1.35" evidence="5"/>
<dbReference type="GO" id="GO:0009443">
    <property type="term" value="P:pyridoxal 5'-phosphate salvage"/>
    <property type="evidence" value="ECO:0007669"/>
    <property type="project" value="InterPro"/>
</dbReference>